<keyword evidence="2" id="KW-1185">Reference proteome</keyword>
<dbReference type="AlphaFoldDB" id="A0AA38FL59"/>
<dbReference type="Proteomes" id="UP000824469">
    <property type="component" value="Unassembled WGS sequence"/>
</dbReference>
<feature type="non-terminal residue" evidence="1">
    <location>
        <position position="82"/>
    </location>
</feature>
<accession>A0AA38FL59</accession>
<comment type="caution">
    <text evidence="1">The sequence shown here is derived from an EMBL/GenBank/DDBJ whole genome shotgun (WGS) entry which is preliminary data.</text>
</comment>
<name>A0AA38FL59_TAXCH</name>
<gene>
    <name evidence="1" type="ORF">KI387_010194</name>
</gene>
<evidence type="ECO:0000313" key="1">
    <source>
        <dbReference type="EMBL" id="KAH9305790.1"/>
    </source>
</evidence>
<feature type="non-terminal residue" evidence="1">
    <location>
        <position position="1"/>
    </location>
</feature>
<evidence type="ECO:0000313" key="2">
    <source>
        <dbReference type="Proteomes" id="UP000824469"/>
    </source>
</evidence>
<protein>
    <submittedName>
        <fullName evidence="1">Uncharacterized protein</fullName>
    </submittedName>
</protein>
<sequence length="82" mass="9324">STNHGSISASTTCPVEVFGVESKRKEKERSDRPSYLLKVMLRDFKHRLQPINSLCPLDLVYDLKRNKSRVEAGVSKPKYSSN</sequence>
<reference evidence="1 2" key="1">
    <citation type="journal article" date="2021" name="Nat. Plants">
        <title>The Taxus genome provides insights into paclitaxel biosynthesis.</title>
        <authorList>
            <person name="Xiong X."/>
            <person name="Gou J."/>
            <person name="Liao Q."/>
            <person name="Li Y."/>
            <person name="Zhou Q."/>
            <person name="Bi G."/>
            <person name="Li C."/>
            <person name="Du R."/>
            <person name="Wang X."/>
            <person name="Sun T."/>
            <person name="Guo L."/>
            <person name="Liang H."/>
            <person name="Lu P."/>
            <person name="Wu Y."/>
            <person name="Zhang Z."/>
            <person name="Ro D.K."/>
            <person name="Shang Y."/>
            <person name="Huang S."/>
            <person name="Yan J."/>
        </authorList>
    </citation>
    <scope>NUCLEOTIDE SEQUENCE [LARGE SCALE GENOMIC DNA]</scope>
    <source>
        <strain evidence="1">Ta-2019</strain>
    </source>
</reference>
<proteinExistence type="predicted"/>
<organism evidence="1 2">
    <name type="scientific">Taxus chinensis</name>
    <name type="common">Chinese yew</name>
    <name type="synonym">Taxus wallichiana var. chinensis</name>
    <dbReference type="NCBI Taxonomy" id="29808"/>
    <lineage>
        <taxon>Eukaryota</taxon>
        <taxon>Viridiplantae</taxon>
        <taxon>Streptophyta</taxon>
        <taxon>Embryophyta</taxon>
        <taxon>Tracheophyta</taxon>
        <taxon>Spermatophyta</taxon>
        <taxon>Pinopsida</taxon>
        <taxon>Pinidae</taxon>
        <taxon>Conifers II</taxon>
        <taxon>Cupressales</taxon>
        <taxon>Taxaceae</taxon>
        <taxon>Taxus</taxon>
    </lineage>
</organism>
<dbReference type="EMBL" id="JAHRHJ020000008">
    <property type="protein sequence ID" value="KAH9305790.1"/>
    <property type="molecule type" value="Genomic_DNA"/>
</dbReference>